<reference evidence="3 4" key="1">
    <citation type="submission" date="2019-07" db="EMBL/GenBank/DDBJ databases">
        <title>Finished genome of Venturia effusa.</title>
        <authorList>
            <person name="Young C.A."/>
            <person name="Cox M.P."/>
            <person name="Ganley A.R.D."/>
            <person name="David W.J."/>
        </authorList>
    </citation>
    <scope>NUCLEOTIDE SEQUENCE [LARGE SCALE GENOMIC DNA]</scope>
    <source>
        <strain evidence="4">albino</strain>
    </source>
</reference>
<dbReference type="InterPro" id="IPR046331">
    <property type="entry name" value="GPAM1-like"/>
</dbReference>
<dbReference type="PANTHER" id="PTHR46370">
    <property type="entry name" value="GPALPP MOTIFS-CONTAINING PROTEIN 1"/>
    <property type="match status" value="1"/>
</dbReference>
<sequence>MCSIGPDLPPHLVAKRKRQTEEDEAAASKGAKESQIPPPRSPDGGEKRRRVMGPAPPPAPLDQLPRQPAQEKDDSSSSDDEWGPSLPTDDAPATSKHDEESDFRESTRDREAQNPNQGLQRDDWMMMPPTQDGLLARMDPTKLRPGKFRSGKAAGGHAGGGIESTWTETPEQKRRRLENEMLGIATPASSSVNTAQSVRKEDEDAARRIKEYNEKHRGKSLYEEHRKTKPEEKEDDPSKRAFDREKDVGGGMKIGHAKRKEMVNRASDFTSKFAGGGFL</sequence>
<feature type="domain" description="DUF3752" evidence="2">
    <location>
        <begin position="128"/>
        <end position="273"/>
    </location>
</feature>
<dbReference type="PANTHER" id="PTHR46370:SF1">
    <property type="entry name" value="GPALPP MOTIFS-CONTAINING PROTEIN 1"/>
    <property type="match status" value="1"/>
</dbReference>
<feature type="compositionally biased region" description="Gly residues" evidence="1">
    <location>
        <begin position="153"/>
        <end position="162"/>
    </location>
</feature>
<dbReference type="InterPro" id="IPR022226">
    <property type="entry name" value="DUF3752"/>
</dbReference>
<proteinExistence type="predicted"/>
<dbReference type="Proteomes" id="UP000316270">
    <property type="component" value="Chromosome 1"/>
</dbReference>
<evidence type="ECO:0000313" key="4">
    <source>
        <dbReference type="Proteomes" id="UP000316270"/>
    </source>
</evidence>
<evidence type="ECO:0000256" key="1">
    <source>
        <dbReference type="SAM" id="MobiDB-lite"/>
    </source>
</evidence>
<keyword evidence="4" id="KW-1185">Reference proteome</keyword>
<feature type="region of interest" description="Disordered" evidence="1">
    <location>
        <begin position="1"/>
        <end position="259"/>
    </location>
</feature>
<dbReference type="EMBL" id="CP042185">
    <property type="protein sequence ID" value="QDS67870.1"/>
    <property type="molecule type" value="Genomic_DNA"/>
</dbReference>
<evidence type="ECO:0000313" key="3">
    <source>
        <dbReference type="EMBL" id="QDS67870.1"/>
    </source>
</evidence>
<gene>
    <name evidence="3" type="ORF">FKW77_007901</name>
</gene>
<name>A0A517KWW5_9PEZI</name>
<evidence type="ECO:0000259" key="2">
    <source>
        <dbReference type="Pfam" id="PF12572"/>
    </source>
</evidence>
<accession>A0A517KWW5</accession>
<feature type="compositionally biased region" description="Polar residues" evidence="1">
    <location>
        <begin position="187"/>
        <end position="197"/>
    </location>
</feature>
<dbReference type="Pfam" id="PF12572">
    <property type="entry name" value="DUF3752"/>
    <property type="match status" value="1"/>
</dbReference>
<feature type="compositionally biased region" description="Basic and acidic residues" evidence="1">
    <location>
        <begin position="95"/>
        <end position="112"/>
    </location>
</feature>
<dbReference type="AlphaFoldDB" id="A0A517KWW5"/>
<feature type="compositionally biased region" description="Basic and acidic residues" evidence="1">
    <location>
        <begin position="198"/>
        <end position="248"/>
    </location>
</feature>
<protein>
    <recommendedName>
        <fullName evidence="2">DUF3752 domain-containing protein</fullName>
    </recommendedName>
</protein>
<dbReference type="OrthoDB" id="73491at2759"/>
<organism evidence="3 4">
    <name type="scientific">Venturia effusa</name>
    <dbReference type="NCBI Taxonomy" id="50376"/>
    <lineage>
        <taxon>Eukaryota</taxon>
        <taxon>Fungi</taxon>
        <taxon>Dikarya</taxon>
        <taxon>Ascomycota</taxon>
        <taxon>Pezizomycotina</taxon>
        <taxon>Dothideomycetes</taxon>
        <taxon>Pleosporomycetidae</taxon>
        <taxon>Venturiales</taxon>
        <taxon>Venturiaceae</taxon>
        <taxon>Venturia</taxon>
    </lineage>
</organism>